<comment type="caution">
    <text evidence="1">The sequence shown here is derived from an EMBL/GenBank/DDBJ whole genome shotgun (WGS) entry which is preliminary data.</text>
</comment>
<keyword evidence="2" id="KW-1185">Reference proteome</keyword>
<sequence length="148" mass="15609">MAVFSLQICAGCGFSQFLLTQIGGSLWVQPMPPSPQALSHNPIAFQPPRFLHSLSPIRPVGLHRLSSAPYTSLPTSLQLLIPIQPPSSHVSHTFTAAHIASLSAYSLCPPTAPLVPSSARPQCLLPTSLISLSSACHQLVSQPALSVS</sequence>
<proteinExistence type="predicted"/>
<evidence type="ECO:0000313" key="1">
    <source>
        <dbReference type="EMBL" id="KAJ8007519.1"/>
    </source>
</evidence>
<dbReference type="Proteomes" id="UP001157502">
    <property type="component" value="Chromosome 9"/>
</dbReference>
<dbReference type="EMBL" id="CM055736">
    <property type="protein sequence ID" value="KAJ8007519.1"/>
    <property type="molecule type" value="Genomic_DNA"/>
</dbReference>
<name>A0ACC2GUY5_DALPE</name>
<organism evidence="1 2">
    <name type="scientific">Dallia pectoralis</name>
    <name type="common">Alaska blackfish</name>
    <dbReference type="NCBI Taxonomy" id="75939"/>
    <lineage>
        <taxon>Eukaryota</taxon>
        <taxon>Metazoa</taxon>
        <taxon>Chordata</taxon>
        <taxon>Craniata</taxon>
        <taxon>Vertebrata</taxon>
        <taxon>Euteleostomi</taxon>
        <taxon>Actinopterygii</taxon>
        <taxon>Neopterygii</taxon>
        <taxon>Teleostei</taxon>
        <taxon>Protacanthopterygii</taxon>
        <taxon>Esociformes</taxon>
        <taxon>Umbridae</taxon>
        <taxon>Dallia</taxon>
    </lineage>
</organism>
<accession>A0ACC2GUY5</accession>
<protein>
    <submittedName>
        <fullName evidence="1">Uncharacterized protein</fullName>
    </submittedName>
</protein>
<reference evidence="1" key="1">
    <citation type="submission" date="2021-05" db="EMBL/GenBank/DDBJ databases">
        <authorList>
            <person name="Pan Q."/>
            <person name="Jouanno E."/>
            <person name="Zahm M."/>
            <person name="Klopp C."/>
            <person name="Cabau C."/>
            <person name="Louis A."/>
            <person name="Berthelot C."/>
            <person name="Parey E."/>
            <person name="Roest Crollius H."/>
            <person name="Montfort J."/>
            <person name="Robinson-Rechavi M."/>
            <person name="Bouchez O."/>
            <person name="Lampietro C."/>
            <person name="Lopez Roques C."/>
            <person name="Donnadieu C."/>
            <person name="Postlethwait J."/>
            <person name="Bobe J."/>
            <person name="Dillon D."/>
            <person name="Chandos A."/>
            <person name="von Hippel F."/>
            <person name="Guiguen Y."/>
        </authorList>
    </citation>
    <scope>NUCLEOTIDE SEQUENCE</scope>
    <source>
        <strain evidence="1">YG-Jan2019</strain>
    </source>
</reference>
<evidence type="ECO:0000313" key="2">
    <source>
        <dbReference type="Proteomes" id="UP001157502"/>
    </source>
</evidence>
<gene>
    <name evidence="1" type="ORF">DPEC_G00118340</name>
</gene>